<dbReference type="RefSeq" id="WP_068762454.1">
    <property type="nucleotide sequence ID" value="NZ_LXIE01000031.1"/>
</dbReference>
<protein>
    <recommendedName>
        <fullName evidence="4">Peptidylprolyl isomerase</fullName>
    </recommendedName>
</protein>
<dbReference type="OrthoDB" id="1448757at2"/>
<evidence type="ECO:0000313" key="2">
    <source>
        <dbReference type="EMBL" id="OAD90825.1"/>
    </source>
</evidence>
<evidence type="ECO:0008006" key="4">
    <source>
        <dbReference type="Google" id="ProtNLM"/>
    </source>
</evidence>
<accession>A0A1A9LEM1</accession>
<reference evidence="2 3" key="1">
    <citation type="submission" date="2016-05" db="EMBL/GenBank/DDBJ databases">
        <title>Genome sequencing of Vitellibacter soesokkakensis RSSK-12.</title>
        <authorList>
            <person name="Thevarajoo S."/>
            <person name="Selvaratnam C."/>
            <person name="Goh K.M."/>
            <person name="Chan K.-G."/>
            <person name="Chong C.S."/>
        </authorList>
    </citation>
    <scope>NUCLEOTIDE SEQUENCE [LARGE SCALE GENOMIC DNA]</scope>
    <source>
        <strain evidence="2 3">RSSK-12</strain>
    </source>
</reference>
<comment type="caution">
    <text evidence="2">The sequence shown here is derived from an EMBL/GenBank/DDBJ whole genome shotgun (WGS) entry which is preliminary data.</text>
</comment>
<feature type="chain" id="PRO_5008392166" description="Peptidylprolyl isomerase" evidence="1">
    <location>
        <begin position="24"/>
        <end position="115"/>
    </location>
</feature>
<sequence>MKNILTVIAFATTMLLGIQTASAQSLSQDKGRPEVIAKAETAKLTETLNLNGDQGRTIFRALVAKEVGYQKNVDGKDSKDASVAAEKKKLDDQLKEAMKKTLTADQYAKWLKMNN</sequence>
<dbReference type="Proteomes" id="UP000077552">
    <property type="component" value="Unassembled WGS sequence"/>
</dbReference>
<keyword evidence="1" id="KW-0732">Signal</keyword>
<dbReference type="EMBL" id="LXIE01000031">
    <property type="protein sequence ID" value="OAD90825.1"/>
    <property type="molecule type" value="Genomic_DNA"/>
</dbReference>
<keyword evidence="3" id="KW-1185">Reference proteome</keyword>
<evidence type="ECO:0000256" key="1">
    <source>
        <dbReference type="SAM" id="SignalP"/>
    </source>
</evidence>
<evidence type="ECO:0000313" key="3">
    <source>
        <dbReference type="Proteomes" id="UP000077552"/>
    </source>
</evidence>
<name>A0A1A9LEM1_9FLAO</name>
<gene>
    <name evidence="2" type="ORF">A7A78_14035</name>
</gene>
<proteinExistence type="predicted"/>
<organism evidence="2 3">
    <name type="scientific">Aequorivita soesokkakensis</name>
    <dbReference type="NCBI Taxonomy" id="1385699"/>
    <lineage>
        <taxon>Bacteria</taxon>
        <taxon>Pseudomonadati</taxon>
        <taxon>Bacteroidota</taxon>
        <taxon>Flavobacteriia</taxon>
        <taxon>Flavobacteriales</taxon>
        <taxon>Flavobacteriaceae</taxon>
        <taxon>Aequorivita</taxon>
    </lineage>
</organism>
<dbReference type="AlphaFoldDB" id="A0A1A9LEM1"/>
<feature type="signal peptide" evidence="1">
    <location>
        <begin position="1"/>
        <end position="23"/>
    </location>
</feature>